<dbReference type="Proteomes" id="UP001162501">
    <property type="component" value="Chromosome 12"/>
</dbReference>
<evidence type="ECO:0000313" key="1">
    <source>
        <dbReference type="EMBL" id="CAM9533805.1"/>
    </source>
</evidence>
<proteinExistence type="predicted"/>
<evidence type="ECO:0000313" key="2">
    <source>
        <dbReference type="Proteomes" id="UP001162501"/>
    </source>
</evidence>
<protein>
    <submittedName>
        <fullName evidence="1">Uncharacterized protein</fullName>
    </submittedName>
</protein>
<reference evidence="1" key="1">
    <citation type="submission" date="2023-05" db="EMBL/GenBank/DDBJ databases">
        <authorList>
            <consortium name="ELIXIR-Norway"/>
        </authorList>
    </citation>
    <scope>NUCLEOTIDE SEQUENCE</scope>
</reference>
<dbReference type="EMBL" id="OX596096">
    <property type="protein sequence ID" value="CAM9533805.1"/>
    <property type="molecule type" value="Genomic_DNA"/>
</dbReference>
<organism evidence="1 2">
    <name type="scientific">Rangifer tarandus platyrhynchus</name>
    <name type="common">Svalbard reindeer</name>
    <dbReference type="NCBI Taxonomy" id="3082113"/>
    <lineage>
        <taxon>Eukaryota</taxon>
        <taxon>Metazoa</taxon>
        <taxon>Chordata</taxon>
        <taxon>Craniata</taxon>
        <taxon>Vertebrata</taxon>
        <taxon>Euteleostomi</taxon>
        <taxon>Mammalia</taxon>
        <taxon>Eutheria</taxon>
        <taxon>Laurasiatheria</taxon>
        <taxon>Artiodactyla</taxon>
        <taxon>Ruminantia</taxon>
        <taxon>Pecora</taxon>
        <taxon>Cervidae</taxon>
        <taxon>Odocoileinae</taxon>
        <taxon>Rangifer</taxon>
    </lineage>
</organism>
<reference evidence="1" key="2">
    <citation type="submission" date="2025-03" db="EMBL/GenBank/DDBJ databases">
        <authorList>
            <consortium name="ELIXIR-Norway"/>
            <consortium name="Elixir Norway"/>
        </authorList>
    </citation>
    <scope>NUCLEOTIDE SEQUENCE</scope>
</reference>
<gene>
    <name evidence="1" type="ORF">MRATA1EN22A_LOCUS3860</name>
</gene>
<name>A0AC59YAL6_RANTA</name>
<sequence>MRSPGGQNTAVVLRPVSFIEPTVLLASGLRGPGFTSHVWTPSLGGGEGGASCLTLPRARSTPAPPFALVDKATGTSPSSQNVKAQNLREGRQEGAPACAARPLATPKGALPEDSCRALGALPA</sequence>
<accession>A0AC59YAL6</accession>